<sequence>MHPTTLILLSCIVISLAITVIGDNYHDWPVPPKSPNFRQEYDQLLFGFVEDNIYRSERKMILLADHYEQYLKSMTYEISEFILEEVHNEITILEHTQNSTKEYFQSRDDWSPLESYIGEKMQDEVYLLLKYFRRLRNAIERSQPSTPTNEPPTDRPTTTWA</sequence>
<organism evidence="3 4">
    <name type="scientific">Euroglyphus maynei</name>
    <name type="common">Mayne's house dust mite</name>
    <dbReference type="NCBI Taxonomy" id="6958"/>
    <lineage>
        <taxon>Eukaryota</taxon>
        <taxon>Metazoa</taxon>
        <taxon>Ecdysozoa</taxon>
        <taxon>Arthropoda</taxon>
        <taxon>Chelicerata</taxon>
        <taxon>Arachnida</taxon>
        <taxon>Acari</taxon>
        <taxon>Acariformes</taxon>
        <taxon>Sarcoptiformes</taxon>
        <taxon>Astigmata</taxon>
        <taxon>Psoroptidia</taxon>
        <taxon>Analgoidea</taxon>
        <taxon>Pyroglyphidae</taxon>
        <taxon>Pyroglyphinae</taxon>
        <taxon>Euroglyphus</taxon>
    </lineage>
</organism>
<protein>
    <submittedName>
        <fullName evidence="3">Uncharacterized protein</fullName>
    </submittedName>
</protein>
<accession>A0A1Y3BQB1</accession>
<evidence type="ECO:0000256" key="2">
    <source>
        <dbReference type="SAM" id="SignalP"/>
    </source>
</evidence>
<dbReference type="Proteomes" id="UP000194236">
    <property type="component" value="Unassembled WGS sequence"/>
</dbReference>
<gene>
    <name evidence="3" type="ORF">BLA29_006850</name>
</gene>
<proteinExistence type="predicted"/>
<feature type="region of interest" description="Disordered" evidence="1">
    <location>
        <begin position="140"/>
        <end position="161"/>
    </location>
</feature>
<dbReference type="OrthoDB" id="6504133at2759"/>
<keyword evidence="2" id="KW-0732">Signal</keyword>
<reference evidence="3 4" key="1">
    <citation type="submission" date="2017-03" db="EMBL/GenBank/DDBJ databases">
        <title>Genome Survey of Euroglyphus maynei.</title>
        <authorList>
            <person name="Arlian L.G."/>
            <person name="Morgan M.S."/>
            <person name="Rider S.D."/>
        </authorList>
    </citation>
    <scope>NUCLEOTIDE SEQUENCE [LARGE SCALE GENOMIC DNA]</scope>
    <source>
        <strain evidence="3">Arlian Lab</strain>
        <tissue evidence="3">Whole body</tissue>
    </source>
</reference>
<dbReference type="InterPro" id="IPR020306">
    <property type="entry name" value="Mite_allergen_group-5/21"/>
</dbReference>
<comment type="caution">
    <text evidence="3">The sequence shown here is derived from an EMBL/GenBank/DDBJ whole genome shotgun (WGS) entry which is preliminary data.</text>
</comment>
<keyword evidence="4" id="KW-1185">Reference proteome</keyword>
<dbReference type="Pfam" id="PF11642">
    <property type="entry name" value="Blo-t-5"/>
    <property type="match status" value="1"/>
</dbReference>
<evidence type="ECO:0000313" key="3">
    <source>
        <dbReference type="EMBL" id="OTF82138.1"/>
    </source>
</evidence>
<evidence type="ECO:0000256" key="1">
    <source>
        <dbReference type="SAM" id="MobiDB-lite"/>
    </source>
</evidence>
<feature type="chain" id="PRO_5013391059" evidence="2">
    <location>
        <begin position="18"/>
        <end position="161"/>
    </location>
</feature>
<dbReference type="AlphaFoldDB" id="A0A1Y3BQB1"/>
<name>A0A1Y3BQB1_EURMA</name>
<feature type="signal peptide" evidence="2">
    <location>
        <begin position="1"/>
        <end position="17"/>
    </location>
</feature>
<dbReference type="EMBL" id="MUJZ01010043">
    <property type="protein sequence ID" value="OTF82138.1"/>
    <property type="molecule type" value="Genomic_DNA"/>
</dbReference>
<evidence type="ECO:0000313" key="4">
    <source>
        <dbReference type="Proteomes" id="UP000194236"/>
    </source>
</evidence>